<gene>
    <name evidence="1" type="ORF">GJU41_01140</name>
</gene>
<evidence type="ECO:0008006" key="3">
    <source>
        <dbReference type="Google" id="ProtNLM"/>
    </source>
</evidence>
<dbReference type="Proteomes" id="UP000441585">
    <property type="component" value="Unassembled WGS sequence"/>
</dbReference>
<accession>A0A6I2M7Z3</accession>
<proteinExistence type="predicted"/>
<evidence type="ECO:0000313" key="1">
    <source>
        <dbReference type="EMBL" id="MRX52561.1"/>
    </source>
</evidence>
<organism evidence="1 2">
    <name type="scientific">Metabacillus idriensis</name>
    <dbReference type="NCBI Taxonomy" id="324768"/>
    <lineage>
        <taxon>Bacteria</taxon>
        <taxon>Bacillati</taxon>
        <taxon>Bacillota</taxon>
        <taxon>Bacilli</taxon>
        <taxon>Bacillales</taxon>
        <taxon>Bacillaceae</taxon>
        <taxon>Metabacillus</taxon>
    </lineage>
</organism>
<comment type="caution">
    <text evidence="1">The sequence shown here is derived from an EMBL/GenBank/DDBJ whole genome shotgun (WGS) entry which is preliminary data.</text>
</comment>
<evidence type="ECO:0000313" key="2">
    <source>
        <dbReference type="Proteomes" id="UP000441585"/>
    </source>
</evidence>
<dbReference type="EMBL" id="WKKF01000001">
    <property type="protein sequence ID" value="MRX52561.1"/>
    <property type="molecule type" value="Genomic_DNA"/>
</dbReference>
<dbReference type="InterPro" id="IPR026838">
    <property type="entry name" value="YheC/D"/>
</dbReference>
<protein>
    <recommendedName>
        <fullName evidence="3">ATP-grasp domain-containing protein</fullName>
    </recommendedName>
</protein>
<name>A0A6I2M7Z3_9BACI</name>
<keyword evidence="2" id="KW-1185">Reference proteome</keyword>
<dbReference type="SUPFAM" id="SSF56059">
    <property type="entry name" value="Glutathione synthetase ATP-binding domain-like"/>
    <property type="match status" value="1"/>
</dbReference>
<dbReference type="RefSeq" id="WP_070879372.1">
    <property type="nucleotide sequence ID" value="NZ_CAJGAA010000001.1"/>
</dbReference>
<dbReference type="AlphaFoldDB" id="A0A6I2M7Z3"/>
<reference evidence="1 2" key="1">
    <citation type="submission" date="2019-11" db="EMBL/GenBank/DDBJ databases">
        <title>Bacillus idriensis genome.</title>
        <authorList>
            <person name="Konopka E.N."/>
            <person name="Newman J.D."/>
        </authorList>
    </citation>
    <scope>NUCLEOTIDE SEQUENCE [LARGE SCALE GENOMIC DNA]</scope>
    <source>
        <strain evidence="1 2">DSM 19097</strain>
    </source>
</reference>
<sequence length="353" mass="39999">MSLPRCWPIVGILTGEGGKGKIFHGDGTYFKNLQRKMKAAGGFCYVFTLNGVKEKYIEGFAFSRKKQQWAKMACPYPNVIYNRIASRDAESSECFLLFKKEMISAQIPFFNSFFFNKWDVHQILSKSLLSYLPPAEKVHSAEDIHSFLSACSGAYLKPLQSSQGQGIYRIRSEEHHYEVTSIDGSSELCDKTFFAEKKYPFYEGYLIQEEIASDTFQNKKYDLRVLTLLGKDDYHICGIGVRSAANRQTLTTHVPNGGSILPFESVSDRVSMEELEMIVRTAGRELASHYGQIGEFSMDIGVTETGPVIYEVNSKPMPFDEPHIQTHRINKLADLFMFLSAGTSSLRSRFPLR</sequence>
<dbReference type="Pfam" id="PF14398">
    <property type="entry name" value="ATPgrasp_YheCD"/>
    <property type="match status" value="1"/>
</dbReference>